<name>L1I6A1_GUITC</name>
<reference evidence="3" key="2">
    <citation type="submission" date="2012-11" db="EMBL/GenBank/DDBJ databases">
        <authorList>
            <person name="Kuo A."/>
            <person name="Curtis B.A."/>
            <person name="Tanifuji G."/>
            <person name="Burki F."/>
            <person name="Gruber A."/>
            <person name="Irimia M."/>
            <person name="Maruyama S."/>
            <person name="Arias M.C."/>
            <person name="Ball S.G."/>
            <person name="Gile G.H."/>
            <person name="Hirakawa Y."/>
            <person name="Hopkins J.F."/>
            <person name="Rensing S.A."/>
            <person name="Schmutz J."/>
            <person name="Symeonidi A."/>
            <person name="Elias M."/>
            <person name="Eveleigh R.J."/>
            <person name="Herman E.K."/>
            <person name="Klute M.J."/>
            <person name="Nakayama T."/>
            <person name="Obornik M."/>
            <person name="Reyes-Prieto A."/>
            <person name="Armbrust E.V."/>
            <person name="Aves S.J."/>
            <person name="Beiko R.G."/>
            <person name="Coutinho P."/>
            <person name="Dacks J.B."/>
            <person name="Durnford D.G."/>
            <person name="Fast N.M."/>
            <person name="Green B.R."/>
            <person name="Grisdale C."/>
            <person name="Hempe F."/>
            <person name="Henrissat B."/>
            <person name="Hoppner M.P."/>
            <person name="Ishida K.-I."/>
            <person name="Kim E."/>
            <person name="Koreny L."/>
            <person name="Kroth P.G."/>
            <person name="Liu Y."/>
            <person name="Malik S.-B."/>
            <person name="Maier U.G."/>
            <person name="McRose D."/>
            <person name="Mock T."/>
            <person name="Neilson J.A."/>
            <person name="Onodera N.T."/>
            <person name="Poole A.M."/>
            <person name="Pritham E.J."/>
            <person name="Richards T.A."/>
            <person name="Rocap G."/>
            <person name="Roy S.W."/>
            <person name="Sarai C."/>
            <person name="Schaack S."/>
            <person name="Shirato S."/>
            <person name="Slamovits C.H."/>
            <person name="Spencer D.F."/>
            <person name="Suzuki S."/>
            <person name="Worden A.Z."/>
            <person name="Zauner S."/>
            <person name="Barry K."/>
            <person name="Bell C."/>
            <person name="Bharti A.K."/>
            <person name="Crow J.A."/>
            <person name="Grimwood J."/>
            <person name="Kramer R."/>
            <person name="Lindquist E."/>
            <person name="Lucas S."/>
            <person name="Salamov A."/>
            <person name="McFadden G.I."/>
            <person name="Lane C.E."/>
            <person name="Keeling P.J."/>
            <person name="Gray M.W."/>
            <person name="Grigoriev I.V."/>
            <person name="Archibald J.M."/>
        </authorList>
    </citation>
    <scope>NUCLEOTIDE SEQUENCE</scope>
    <source>
        <strain evidence="3">CCMP2712</strain>
    </source>
</reference>
<dbReference type="OrthoDB" id="10252328at2759"/>
<evidence type="ECO:0000313" key="1">
    <source>
        <dbReference type="EMBL" id="EKX31627.1"/>
    </source>
</evidence>
<dbReference type="RefSeq" id="XP_005818607.1">
    <property type="nucleotide sequence ID" value="XM_005818550.1"/>
</dbReference>
<dbReference type="PaxDb" id="55529-EKX31627"/>
<accession>L1I6A1</accession>
<dbReference type="Proteomes" id="UP000011087">
    <property type="component" value="Unassembled WGS sequence"/>
</dbReference>
<reference evidence="1 3" key="1">
    <citation type="journal article" date="2012" name="Nature">
        <title>Algal genomes reveal evolutionary mosaicism and the fate of nucleomorphs.</title>
        <authorList>
            <consortium name="DOE Joint Genome Institute"/>
            <person name="Curtis B.A."/>
            <person name="Tanifuji G."/>
            <person name="Burki F."/>
            <person name="Gruber A."/>
            <person name="Irimia M."/>
            <person name="Maruyama S."/>
            <person name="Arias M.C."/>
            <person name="Ball S.G."/>
            <person name="Gile G.H."/>
            <person name="Hirakawa Y."/>
            <person name="Hopkins J.F."/>
            <person name="Kuo A."/>
            <person name="Rensing S.A."/>
            <person name="Schmutz J."/>
            <person name="Symeonidi A."/>
            <person name="Elias M."/>
            <person name="Eveleigh R.J."/>
            <person name="Herman E.K."/>
            <person name="Klute M.J."/>
            <person name="Nakayama T."/>
            <person name="Obornik M."/>
            <person name="Reyes-Prieto A."/>
            <person name="Armbrust E.V."/>
            <person name="Aves S.J."/>
            <person name="Beiko R.G."/>
            <person name="Coutinho P."/>
            <person name="Dacks J.B."/>
            <person name="Durnford D.G."/>
            <person name="Fast N.M."/>
            <person name="Green B.R."/>
            <person name="Grisdale C.J."/>
            <person name="Hempel F."/>
            <person name="Henrissat B."/>
            <person name="Hoppner M.P."/>
            <person name="Ishida K."/>
            <person name="Kim E."/>
            <person name="Koreny L."/>
            <person name="Kroth P.G."/>
            <person name="Liu Y."/>
            <person name="Malik S.B."/>
            <person name="Maier U.G."/>
            <person name="McRose D."/>
            <person name="Mock T."/>
            <person name="Neilson J.A."/>
            <person name="Onodera N.T."/>
            <person name="Poole A.M."/>
            <person name="Pritham E.J."/>
            <person name="Richards T.A."/>
            <person name="Rocap G."/>
            <person name="Roy S.W."/>
            <person name="Sarai C."/>
            <person name="Schaack S."/>
            <person name="Shirato S."/>
            <person name="Slamovits C.H."/>
            <person name="Spencer D.F."/>
            <person name="Suzuki S."/>
            <person name="Worden A.Z."/>
            <person name="Zauner S."/>
            <person name="Barry K."/>
            <person name="Bell C."/>
            <person name="Bharti A.K."/>
            <person name="Crow J.A."/>
            <person name="Grimwood J."/>
            <person name="Kramer R."/>
            <person name="Lindquist E."/>
            <person name="Lucas S."/>
            <person name="Salamov A."/>
            <person name="McFadden G.I."/>
            <person name="Lane C.E."/>
            <person name="Keeling P.J."/>
            <person name="Gray M.W."/>
            <person name="Grigoriev I.V."/>
            <person name="Archibald J.M."/>
        </authorList>
    </citation>
    <scope>NUCLEOTIDE SEQUENCE</scope>
    <source>
        <strain evidence="1 3">CCMP2712</strain>
    </source>
</reference>
<protein>
    <submittedName>
        <fullName evidence="1 2">Uncharacterized protein</fullName>
    </submittedName>
</protein>
<dbReference type="Gene3D" id="1.10.10.10">
    <property type="entry name" value="Winged helix-like DNA-binding domain superfamily/Winged helix DNA-binding domain"/>
    <property type="match status" value="1"/>
</dbReference>
<evidence type="ECO:0000313" key="3">
    <source>
        <dbReference type="Proteomes" id="UP000011087"/>
    </source>
</evidence>
<dbReference type="GeneID" id="17288350"/>
<sequence length="83" mass="9731">MLLWWNEAMPGPYLRLREAVGKQPQYAPYIKVEQYLGMLKEAKVNEKEAKVVTSFLHDMGALKFCGHELRVADSKEKRFRMDD</sequence>
<gene>
    <name evidence="1" type="ORF">GUITHDRAFT_122187</name>
</gene>
<keyword evidence="3" id="KW-1185">Reference proteome</keyword>
<dbReference type="AlphaFoldDB" id="L1I6A1"/>
<reference evidence="2" key="3">
    <citation type="submission" date="2016-03" db="UniProtKB">
        <authorList>
            <consortium name="EnsemblProtists"/>
        </authorList>
    </citation>
    <scope>IDENTIFICATION</scope>
</reference>
<proteinExistence type="predicted"/>
<organism evidence="1">
    <name type="scientific">Guillardia theta (strain CCMP2712)</name>
    <name type="common">Cryptophyte</name>
    <dbReference type="NCBI Taxonomy" id="905079"/>
    <lineage>
        <taxon>Eukaryota</taxon>
        <taxon>Cryptophyceae</taxon>
        <taxon>Pyrenomonadales</taxon>
        <taxon>Geminigeraceae</taxon>
        <taxon>Guillardia</taxon>
    </lineage>
</organism>
<dbReference type="EnsemblProtists" id="EKX31627">
    <property type="protein sequence ID" value="EKX31627"/>
    <property type="gene ID" value="GUITHDRAFT_122187"/>
</dbReference>
<dbReference type="InterPro" id="IPR036388">
    <property type="entry name" value="WH-like_DNA-bd_sf"/>
</dbReference>
<dbReference type="EMBL" id="JH993254">
    <property type="protein sequence ID" value="EKX31627.1"/>
    <property type="molecule type" value="Genomic_DNA"/>
</dbReference>
<dbReference type="HOGENOM" id="CLU_2547383_0_0_1"/>
<dbReference type="KEGG" id="gtt:GUITHDRAFT_122187"/>
<evidence type="ECO:0000313" key="2">
    <source>
        <dbReference type="EnsemblProtists" id="EKX31627"/>
    </source>
</evidence>